<keyword evidence="13" id="KW-1185">Reference proteome</keyword>
<dbReference type="GO" id="GO:0004222">
    <property type="term" value="F:metalloendopeptidase activity"/>
    <property type="evidence" value="ECO:0007669"/>
    <property type="project" value="UniProtKB-UniRule"/>
</dbReference>
<comment type="cofactor">
    <cofactor evidence="9">
        <name>Zn(2+)</name>
        <dbReference type="ChEBI" id="CHEBI:29105"/>
    </cofactor>
</comment>
<dbReference type="GO" id="GO:0006508">
    <property type="term" value="P:proteolysis"/>
    <property type="evidence" value="ECO:0007669"/>
    <property type="project" value="UniProtKB-KW"/>
</dbReference>
<evidence type="ECO:0000256" key="6">
    <source>
        <dbReference type="ARBA" id="ARBA00022837"/>
    </source>
</evidence>
<comment type="function">
    <text evidence="9">Extracellular zinc metalloprotease.</text>
</comment>
<comment type="caution">
    <text evidence="12">The sequence shown here is derived from an EMBL/GenBank/DDBJ whole genome shotgun (WGS) entry which is preliminary data.</text>
</comment>
<dbReference type="GO" id="GO:0005576">
    <property type="term" value="C:extracellular region"/>
    <property type="evidence" value="ECO:0007669"/>
    <property type="project" value="UniProtKB-SubCell"/>
</dbReference>
<dbReference type="PANTHER" id="PTHR43579">
    <property type="match status" value="1"/>
</dbReference>
<keyword evidence="4 9" id="KW-0378">Hydrolase</keyword>
<evidence type="ECO:0000256" key="3">
    <source>
        <dbReference type="ARBA" id="ARBA00022723"/>
    </source>
</evidence>
<evidence type="ECO:0000259" key="11">
    <source>
        <dbReference type="Pfam" id="PF02868"/>
    </source>
</evidence>
<name>A0A073KM96_9BACI</name>
<keyword evidence="3" id="KW-0479">Metal-binding</keyword>
<accession>A0A073KM96</accession>
<keyword evidence="6" id="KW-0106">Calcium</keyword>
<feature type="active site" description="Proton donor" evidence="8">
    <location>
        <position position="275"/>
    </location>
</feature>
<dbReference type="EC" id="3.4.24.-" evidence="9"/>
<comment type="similarity">
    <text evidence="1 9">Belongs to the peptidase M4 family.</text>
</comment>
<dbReference type="PRINTS" id="PR00730">
    <property type="entry name" value="THERMOLYSIN"/>
</dbReference>
<evidence type="ECO:0000256" key="5">
    <source>
        <dbReference type="ARBA" id="ARBA00022833"/>
    </source>
</evidence>
<evidence type="ECO:0000313" key="12">
    <source>
        <dbReference type="EMBL" id="KEK23438.1"/>
    </source>
</evidence>
<protein>
    <recommendedName>
        <fullName evidence="9">Neutral metalloproteinase</fullName>
        <ecNumber evidence="9">3.4.24.-</ecNumber>
    </recommendedName>
</protein>
<evidence type="ECO:0000256" key="7">
    <source>
        <dbReference type="ARBA" id="ARBA00023049"/>
    </source>
</evidence>
<dbReference type="GO" id="GO:0046872">
    <property type="term" value="F:metal ion binding"/>
    <property type="evidence" value="ECO:0007669"/>
    <property type="project" value="UniProtKB-UniRule"/>
</dbReference>
<evidence type="ECO:0000256" key="4">
    <source>
        <dbReference type="ARBA" id="ARBA00022801"/>
    </source>
</evidence>
<dbReference type="InterPro" id="IPR027268">
    <property type="entry name" value="Peptidase_M4/M1_CTD_sf"/>
</dbReference>
<keyword evidence="2 9" id="KW-0645">Protease</keyword>
<dbReference type="RefSeq" id="WP_033675631.1">
    <property type="nucleotide sequence ID" value="NZ_JOTM01000016.1"/>
</dbReference>
<feature type="domain" description="Peptidase M4" evidence="10">
    <location>
        <begin position="59"/>
        <end position="181"/>
    </location>
</feature>
<evidence type="ECO:0000259" key="10">
    <source>
        <dbReference type="Pfam" id="PF01447"/>
    </source>
</evidence>
<dbReference type="CDD" id="cd09597">
    <property type="entry name" value="M4_TLP"/>
    <property type="match status" value="1"/>
</dbReference>
<dbReference type="eggNOG" id="COG3227">
    <property type="taxonomic scope" value="Bacteria"/>
</dbReference>
<keyword evidence="5 9" id="KW-0862">Zinc</keyword>
<dbReference type="InterPro" id="IPR013856">
    <property type="entry name" value="Peptidase_M4_domain"/>
</dbReference>
<dbReference type="MEROPS" id="M04.025"/>
<evidence type="ECO:0000313" key="13">
    <source>
        <dbReference type="Proteomes" id="UP000027778"/>
    </source>
</evidence>
<evidence type="ECO:0000256" key="8">
    <source>
        <dbReference type="PIRSR" id="PIRSR623612-1"/>
    </source>
</evidence>
<evidence type="ECO:0000256" key="9">
    <source>
        <dbReference type="RuleBase" id="RU366073"/>
    </source>
</evidence>
<proteinExistence type="inferred from homology"/>
<dbReference type="PANTHER" id="PTHR43579:SF1">
    <property type="entry name" value="NEUTRAL METALLOPROTEINASE"/>
    <property type="match status" value="1"/>
</dbReference>
<keyword evidence="9" id="KW-0964">Secreted</keyword>
<keyword evidence="7 9" id="KW-0482">Metalloprotease</keyword>
<dbReference type="Gene3D" id="1.10.390.10">
    <property type="entry name" value="Neutral Protease Domain 2"/>
    <property type="match status" value="1"/>
</dbReference>
<dbReference type="Proteomes" id="UP000027778">
    <property type="component" value="Unassembled WGS sequence"/>
</dbReference>
<reference evidence="12 13" key="1">
    <citation type="submission" date="2014-06" db="EMBL/GenBank/DDBJ databases">
        <title>Draft genome sequence of Bacillus gaemokensis JCM 15801 (MCCC 1A00707).</title>
        <authorList>
            <person name="Lai Q."/>
            <person name="Liu Y."/>
            <person name="Shao Z."/>
        </authorList>
    </citation>
    <scope>NUCLEOTIDE SEQUENCE [LARGE SCALE GENOMIC DNA]</scope>
    <source>
        <strain evidence="12 13">JCM 15801</strain>
    </source>
</reference>
<dbReference type="InterPro" id="IPR001570">
    <property type="entry name" value="Peptidase_M4_C_domain"/>
</dbReference>
<evidence type="ECO:0000256" key="2">
    <source>
        <dbReference type="ARBA" id="ARBA00022670"/>
    </source>
</evidence>
<dbReference type="Pfam" id="PF01447">
    <property type="entry name" value="Peptidase_M4"/>
    <property type="match status" value="1"/>
</dbReference>
<dbReference type="EMBL" id="JOTM01000016">
    <property type="protein sequence ID" value="KEK23438.1"/>
    <property type="molecule type" value="Genomic_DNA"/>
</dbReference>
<dbReference type="Gene3D" id="3.10.170.10">
    <property type="match status" value="1"/>
</dbReference>
<gene>
    <name evidence="12" type="ORF">BAGA_09130</name>
</gene>
<dbReference type="STRING" id="574375.AZF08_17435"/>
<dbReference type="AlphaFoldDB" id="A0A073KM96"/>
<sequence length="353" mass="39297">METKRCSHRNCQCFIVPNYVLESLAQNEVEAARISLSKSRQVRKRRMLKEYDITGVVALTDAGTGPRDESARHVYDCKGGTKLRVNEVRKEGDRSNGDTVIDHAYDYVGVVRDYFKNVFHRNSIDDKGLDLILNVHYGHNFQNAYWDGDEMVFGDGDGVIFTSFANSLDVIGHELTHGITQFTNGLEYEGQSGALNEHISDVFGIAIKQAYLKQTAQDADWLIGADIMGPTLKGQALRSMKAPGTAFDNKLMGKDMQPDHMKNYYQGERDHHGVHINSGIPNKVFYLVSMEIGTDKAALIWYNATHSLFATTNFTQFAQIVIKAAQKLVDSGEVPKTATKTVESAFKTVGLSS</sequence>
<dbReference type="Pfam" id="PF02868">
    <property type="entry name" value="Peptidase_M4_C"/>
    <property type="match status" value="1"/>
</dbReference>
<dbReference type="OrthoDB" id="291295at2"/>
<dbReference type="SUPFAM" id="SSF55486">
    <property type="entry name" value="Metalloproteases ('zincins'), catalytic domain"/>
    <property type="match status" value="1"/>
</dbReference>
<evidence type="ECO:0000256" key="1">
    <source>
        <dbReference type="ARBA" id="ARBA00009388"/>
    </source>
</evidence>
<dbReference type="InterPro" id="IPR023612">
    <property type="entry name" value="Peptidase_M4"/>
</dbReference>
<comment type="subcellular location">
    <subcellularLocation>
        <location evidence="9">Secreted</location>
    </subcellularLocation>
</comment>
<feature type="active site" evidence="8">
    <location>
        <position position="174"/>
    </location>
</feature>
<feature type="domain" description="Peptidase M4 C-terminal" evidence="11">
    <location>
        <begin position="185"/>
        <end position="350"/>
    </location>
</feature>
<organism evidence="12 13">
    <name type="scientific">Bacillus gaemokensis</name>
    <dbReference type="NCBI Taxonomy" id="574375"/>
    <lineage>
        <taxon>Bacteria</taxon>
        <taxon>Bacillati</taxon>
        <taxon>Bacillota</taxon>
        <taxon>Bacilli</taxon>
        <taxon>Bacillales</taxon>
        <taxon>Bacillaceae</taxon>
        <taxon>Bacillus</taxon>
        <taxon>Bacillus cereus group</taxon>
    </lineage>
</organism>
<dbReference type="InterPro" id="IPR052759">
    <property type="entry name" value="Metalloprotease_M4"/>
</dbReference>